<organism evidence="1 2">
    <name type="scientific">Carnobacterium antarcticum</name>
    <dbReference type="NCBI Taxonomy" id="2126436"/>
    <lineage>
        <taxon>Bacteria</taxon>
        <taxon>Bacillati</taxon>
        <taxon>Bacillota</taxon>
        <taxon>Bacilli</taxon>
        <taxon>Lactobacillales</taxon>
        <taxon>Carnobacteriaceae</taxon>
        <taxon>Carnobacterium</taxon>
    </lineage>
</organism>
<accession>A0ABW4NMN4</accession>
<evidence type="ECO:0008006" key="3">
    <source>
        <dbReference type="Google" id="ProtNLM"/>
    </source>
</evidence>
<proteinExistence type="predicted"/>
<dbReference type="Proteomes" id="UP001597285">
    <property type="component" value="Unassembled WGS sequence"/>
</dbReference>
<reference evidence="2" key="1">
    <citation type="journal article" date="2019" name="Int. J. Syst. Evol. Microbiol.">
        <title>The Global Catalogue of Microorganisms (GCM) 10K type strain sequencing project: providing services to taxonomists for standard genome sequencing and annotation.</title>
        <authorList>
            <consortium name="The Broad Institute Genomics Platform"/>
            <consortium name="The Broad Institute Genome Sequencing Center for Infectious Disease"/>
            <person name="Wu L."/>
            <person name="Ma J."/>
        </authorList>
    </citation>
    <scope>NUCLEOTIDE SEQUENCE [LARGE SCALE GENOMIC DNA]</scope>
    <source>
        <strain evidence="2">KCTC 42143</strain>
    </source>
</reference>
<dbReference type="RefSeq" id="WP_058918422.1">
    <property type="nucleotide sequence ID" value="NZ_JBHSQC010000025.1"/>
</dbReference>
<sequence>MEYTDEELEVMLFSYRQLEAQLNKIRLNILSPYRISDSNIGGGRSSFVSNPTEMTAVRLSDDEEILRIKQKGIAIENTYASLTSDKQKMMMVYYIDPNPLKRDKHIADQLHIDRSTLWRWRTMVVNVFRNELDKQETRELRTLIPSSDKN</sequence>
<evidence type="ECO:0000313" key="1">
    <source>
        <dbReference type="EMBL" id="MFD1799378.1"/>
    </source>
</evidence>
<dbReference type="InterPro" id="IPR006523">
    <property type="entry name" value="RinA"/>
</dbReference>
<protein>
    <recommendedName>
        <fullName evidence="3">Transcriptional regulator</fullName>
    </recommendedName>
</protein>
<gene>
    <name evidence="1" type="ORF">ACFSBK_05880</name>
</gene>
<dbReference type="NCBIfam" id="TIGR01636">
    <property type="entry name" value="phage_rinA"/>
    <property type="match status" value="1"/>
</dbReference>
<comment type="caution">
    <text evidence="1">The sequence shown here is derived from an EMBL/GenBank/DDBJ whole genome shotgun (WGS) entry which is preliminary data.</text>
</comment>
<evidence type="ECO:0000313" key="2">
    <source>
        <dbReference type="Proteomes" id="UP001597285"/>
    </source>
</evidence>
<dbReference type="EMBL" id="JBHUFF010000013">
    <property type="protein sequence ID" value="MFD1799378.1"/>
    <property type="molecule type" value="Genomic_DNA"/>
</dbReference>
<name>A0ABW4NMN4_9LACT</name>
<keyword evidence="2" id="KW-1185">Reference proteome</keyword>